<gene>
    <name evidence="2" type="ORF">HMPREF1863_00670</name>
</gene>
<dbReference type="AlphaFoldDB" id="A0A134AHK8"/>
<proteinExistence type="predicted"/>
<keyword evidence="3" id="KW-1185">Reference proteome</keyword>
<dbReference type="STRING" id="755172.HMPREF1863_00670"/>
<evidence type="ECO:0000313" key="2">
    <source>
        <dbReference type="EMBL" id="KXB67198.1"/>
    </source>
</evidence>
<dbReference type="NCBIfam" id="TIGR01764">
    <property type="entry name" value="excise"/>
    <property type="match status" value="1"/>
</dbReference>
<dbReference type="InterPro" id="IPR041657">
    <property type="entry name" value="HTH_17"/>
</dbReference>
<dbReference type="Proteomes" id="UP000070442">
    <property type="component" value="Unassembled WGS sequence"/>
</dbReference>
<comment type="caution">
    <text evidence="2">The sequence shown here is derived from an EMBL/GenBank/DDBJ whole genome shotgun (WGS) entry which is preliminary data.</text>
</comment>
<dbReference type="InterPro" id="IPR038148">
    <property type="entry name" value="Tn1545/Tn916_Xis"/>
</dbReference>
<sequence>MTAQMLLNDELFIVRQQLENIENLLAENNKYGLSVKEAARYSGIGRTQLYRLMESGEIDYKQVTPQKRIITKKALIDYLER</sequence>
<organism evidence="2 3">
    <name type="scientific">Aedoeadaptatus coxii</name>
    <dbReference type="NCBI Taxonomy" id="755172"/>
    <lineage>
        <taxon>Bacteria</taxon>
        <taxon>Bacillati</taxon>
        <taxon>Bacillota</taxon>
        <taxon>Tissierellia</taxon>
        <taxon>Tissierellales</taxon>
        <taxon>Peptoniphilaceae</taxon>
        <taxon>Aedoeadaptatus</taxon>
    </lineage>
</organism>
<dbReference type="OrthoDB" id="1913083at2"/>
<accession>A0A134AHK8</accession>
<dbReference type="GO" id="GO:0003677">
    <property type="term" value="F:DNA binding"/>
    <property type="evidence" value="ECO:0007669"/>
    <property type="project" value="InterPro"/>
</dbReference>
<dbReference type="Pfam" id="PF12728">
    <property type="entry name" value="HTH_17"/>
    <property type="match status" value="1"/>
</dbReference>
<name>A0A134AHK8_9FIRM</name>
<dbReference type="PATRIC" id="fig|755172.3.peg.643"/>
<reference evidence="3" key="1">
    <citation type="submission" date="2016-01" db="EMBL/GenBank/DDBJ databases">
        <authorList>
            <person name="Mitreva M."/>
            <person name="Pepin K.H."/>
            <person name="Mihindukulasuriya K.A."/>
            <person name="Fulton R."/>
            <person name="Fronick C."/>
            <person name="O'Laughlin M."/>
            <person name="Miner T."/>
            <person name="Herter B."/>
            <person name="Rosa B.A."/>
            <person name="Cordes M."/>
            <person name="Tomlinson C."/>
            <person name="Wollam A."/>
            <person name="Palsikar V.B."/>
            <person name="Mardis E.R."/>
            <person name="Wilson R.K."/>
        </authorList>
    </citation>
    <scope>NUCLEOTIDE SEQUENCE [LARGE SCALE GENOMIC DNA]</scope>
    <source>
        <strain evidence="3">DNF00729</strain>
    </source>
</reference>
<dbReference type="InterPro" id="IPR010093">
    <property type="entry name" value="SinI_DNA-bd"/>
</dbReference>
<dbReference type="RefSeq" id="WP_068367258.1">
    <property type="nucleotide sequence ID" value="NZ_KQ960172.1"/>
</dbReference>
<evidence type="ECO:0000313" key="3">
    <source>
        <dbReference type="Proteomes" id="UP000070442"/>
    </source>
</evidence>
<protein>
    <submittedName>
        <fullName evidence="2">DNA binding domain, excisionase family</fullName>
    </submittedName>
</protein>
<dbReference type="Gene3D" id="3.90.105.50">
    <property type="match status" value="1"/>
</dbReference>
<feature type="domain" description="Helix-turn-helix" evidence="1">
    <location>
        <begin position="33"/>
        <end position="81"/>
    </location>
</feature>
<evidence type="ECO:0000259" key="1">
    <source>
        <dbReference type="Pfam" id="PF12728"/>
    </source>
</evidence>
<dbReference type="EMBL" id="LSDG01000022">
    <property type="protein sequence ID" value="KXB67198.1"/>
    <property type="molecule type" value="Genomic_DNA"/>
</dbReference>